<dbReference type="HOGENOM" id="CLU_3147273_0_0_1"/>
<accession>A0A0D0A138</accession>
<gene>
    <name evidence="1" type="ORF">PISMIDRAFT_676743</name>
</gene>
<dbReference type="EMBL" id="KN833705">
    <property type="protein sequence ID" value="KIK25823.1"/>
    <property type="molecule type" value="Genomic_DNA"/>
</dbReference>
<dbReference type="AlphaFoldDB" id="A0A0D0A138"/>
<evidence type="ECO:0000313" key="1">
    <source>
        <dbReference type="EMBL" id="KIK25823.1"/>
    </source>
</evidence>
<name>A0A0D0A138_9AGAM</name>
<reference evidence="2" key="2">
    <citation type="submission" date="2015-01" db="EMBL/GenBank/DDBJ databases">
        <title>Evolutionary Origins and Diversification of the Mycorrhizal Mutualists.</title>
        <authorList>
            <consortium name="DOE Joint Genome Institute"/>
            <consortium name="Mycorrhizal Genomics Consortium"/>
            <person name="Kohler A."/>
            <person name="Kuo A."/>
            <person name="Nagy L.G."/>
            <person name="Floudas D."/>
            <person name="Copeland A."/>
            <person name="Barry K.W."/>
            <person name="Cichocki N."/>
            <person name="Veneault-Fourrey C."/>
            <person name="LaButti K."/>
            <person name="Lindquist E.A."/>
            <person name="Lipzen A."/>
            <person name="Lundell T."/>
            <person name="Morin E."/>
            <person name="Murat C."/>
            <person name="Riley R."/>
            <person name="Ohm R."/>
            <person name="Sun H."/>
            <person name="Tunlid A."/>
            <person name="Henrissat B."/>
            <person name="Grigoriev I.V."/>
            <person name="Hibbett D.S."/>
            <person name="Martin F."/>
        </authorList>
    </citation>
    <scope>NUCLEOTIDE SEQUENCE [LARGE SCALE GENOMIC DNA]</scope>
    <source>
        <strain evidence="2">441</strain>
    </source>
</reference>
<sequence>KNLQNKETCISYAISVALVNKVMDRGRASANVQRGPWLTVAARSGNKRN</sequence>
<proteinExistence type="predicted"/>
<feature type="non-terminal residue" evidence="1">
    <location>
        <position position="1"/>
    </location>
</feature>
<organism evidence="1 2">
    <name type="scientific">Pisolithus microcarpus 441</name>
    <dbReference type="NCBI Taxonomy" id="765257"/>
    <lineage>
        <taxon>Eukaryota</taxon>
        <taxon>Fungi</taxon>
        <taxon>Dikarya</taxon>
        <taxon>Basidiomycota</taxon>
        <taxon>Agaricomycotina</taxon>
        <taxon>Agaricomycetes</taxon>
        <taxon>Agaricomycetidae</taxon>
        <taxon>Boletales</taxon>
        <taxon>Sclerodermatineae</taxon>
        <taxon>Pisolithaceae</taxon>
        <taxon>Pisolithus</taxon>
    </lineage>
</organism>
<dbReference type="Proteomes" id="UP000054018">
    <property type="component" value="Unassembled WGS sequence"/>
</dbReference>
<protein>
    <submittedName>
        <fullName evidence="1">Uncharacterized protein</fullName>
    </submittedName>
</protein>
<reference evidence="1 2" key="1">
    <citation type="submission" date="2014-04" db="EMBL/GenBank/DDBJ databases">
        <authorList>
            <consortium name="DOE Joint Genome Institute"/>
            <person name="Kuo A."/>
            <person name="Kohler A."/>
            <person name="Costa M.D."/>
            <person name="Nagy L.G."/>
            <person name="Floudas D."/>
            <person name="Copeland A."/>
            <person name="Barry K.W."/>
            <person name="Cichocki N."/>
            <person name="Veneault-Fourrey C."/>
            <person name="LaButti K."/>
            <person name="Lindquist E.A."/>
            <person name="Lipzen A."/>
            <person name="Lundell T."/>
            <person name="Morin E."/>
            <person name="Murat C."/>
            <person name="Sun H."/>
            <person name="Tunlid A."/>
            <person name="Henrissat B."/>
            <person name="Grigoriev I.V."/>
            <person name="Hibbett D.S."/>
            <person name="Martin F."/>
            <person name="Nordberg H.P."/>
            <person name="Cantor M.N."/>
            <person name="Hua S.X."/>
        </authorList>
    </citation>
    <scope>NUCLEOTIDE SEQUENCE [LARGE SCALE GENOMIC DNA]</scope>
    <source>
        <strain evidence="1 2">441</strain>
    </source>
</reference>
<evidence type="ECO:0000313" key="2">
    <source>
        <dbReference type="Proteomes" id="UP000054018"/>
    </source>
</evidence>
<keyword evidence="2" id="KW-1185">Reference proteome</keyword>